<evidence type="ECO:0000313" key="9">
    <source>
        <dbReference type="Proteomes" id="UP001159427"/>
    </source>
</evidence>
<dbReference type="InterPro" id="IPR011009">
    <property type="entry name" value="Kinase-like_dom_sf"/>
</dbReference>
<keyword evidence="2 5" id="KW-0547">Nucleotide-binding</keyword>
<sequence length="187" mass="21396">VTDKDEIGKGSFGSVMKGNYIPEKKTVVVKRFFGEGDSNLRIVAKEARMLQNLRHPKVAEFVAVCPKPVAIMMEYECFDFFPFGLDVQVSDLLDLLHCLDRIQTVEAFKHFLPLFPKAAIDIAEGLEFLHSRNVVHRDLKPGNVLVSNKHYTRPEVERHQFEDLFFVEPVVCKLTDFGESRSQLLQT</sequence>
<dbReference type="InterPro" id="IPR000719">
    <property type="entry name" value="Prot_kinase_dom"/>
</dbReference>
<protein>
    <recommendedName>
        <fullName evidence="7">Protein kinase domain-containing protein</fullName>
    </recommendedName>
</protein>
<gene>
    <name evidence="8" type="ORF">PEVE_00000453</name>
</gene>
<evidence type="ECO:0000256" key="6">
    <source>
        <dbReference type="RuleBase" id="RU000304"/>
    </source>
</evidence>
<reference evidence="8 9" key="1">
    <citation type="submission" date="2022-05" db="EMBL/GenBank/DDBJ databases">
        <authorList>
            <consortium name="Genoscope - CEA"/>
            <person name="William W."/>
        </authorList>
    </citation>
    <scope>NUCLEOTIDE SEQUENCE [LARGE SCALE GENOMIC DNA]</scope>
</reference>
<dbReference type="PROSITE" id="PS50011">
    <property type="entry name" value="PROTEIN_KINASE_DOM"/>
    <property type="match status" value="1"/>
</dbReference>
<name>A0ABN8PZM3_9CNID</name>
<feature type="binding site" evidence="5">
    <location>
        <position position="30"/>
    </location>
    <ligand>
        <name>ATP</name>
        <dbReference type="ChEBI" id="CHEBI:30616"/>
    </ligand>
</feature>
<dbReference type="Gene3D" id="3.30.200.20">
    <property type="entry name" value="Phosphorylase Kinase, domain 1"/>
    <property type="match status" value="1"/>
</dbReference>
<evidence type="ECO:0000256" key="3">
    <source>
        <dbReference type="ARBA" id="ARBA00022777"/>
    </source>
</evidence>
<dbReference type="InterPro" id="IPR051681">
    <property type="entry name" value="Ser/Thr_Kinases-Pseudokinases"/>
</dbReference>
<organism evidence="8 9">
    <name type="scientific">Porites evermanni</name>
    <dbReference type="NCBI Taxonomy" id="104178"/>
    <lineage>
        <taxon>Eukaryota</taxon>
        <taxon>Metazoa</taxon>
        <taxon>Cnidaria</taxon>
        <taxon>Anthozoa</taxon>
        <taxon>Hexacorallia</taxon>
        <taxon>Scleractinia</taxon>
        <taxon>Fungiina</taxon>
        <taxon>Poritidae</taxon>
        <taxon>Porites</taxon>
    </lineage>
</organism>
<dbReference type="InterPro" id="IPR017441">
    <property type="entry name" value="Protein_kinase_ATP_BS"/>
</dbReference>
<dbReference type="Pfam" id="PF00069">
    <property type="entry name" value="Pkinase"/>
    <property type="match status" value="1"/>
</dbReference>
<evidence type="ECO:0000256" key="5">
    <source>
        <dbReference type="PROSITE-ProRule" id="PRU10141"/>
    </source>
</evidence>
<accession>A0ABN8PZM3</accession>
<evidence type="ECO:0000256" key="4">
    <source>
        <dbReference type="ARBA" id="ARBA00022840"/>
    </source>
</evidence>
<keyword evidence="3" id="KW-0418">Kinase</keyword>
<keyword evidence="6" id="KW-0723">Serine/threonine-protein kinase</keyword>
<dbReference type="Proteomes" id="UP001159427">
    <property type="component" value="Unassembled WGS sequence"/>
</dbReference>
<evidence type="ECO:0000259" key="7">
    <source>
        <dbReference type="PROSITE" id="PS50011"/>
    </source>
</evidence>
<dbReference type="PANTHER" id="PTHR44329">
    <property type="entry name" value="SERINE/THREONINE-PROTEIN KINASE TNNI3K-RELATED"/>
    <property type="match status" value="1"/>
</dbReference>
<keyword evidence="1" id="KW-0808">Transferase</keyword>
<evidence type="ECO:0000256" key="2">
    <source>
        <dbReference type="ARBA" id="ARBA00022741"/>
    </source>
</evidence>
<evidence type="ECO:0000313" key="8">
    <source>
        <dbReference type="EMBL" id="CAH3151511.1"/>
    </source>
</evidence>
<proteinExistence type="inferred from homology"/>
<dbReference type="PROSITE" id="PS00108">
    <property type="entry name" value="PROTEIN_KINASE_ST"/>
    <property type="match status" value="1"/>
</dbReference>
<dbReference type="PROSITE" id="PS00107">
    <property type="entry name" value="PROTEIN_KINASE_ATP"/>
    <property type="match status" value="1"/>
</dbReference>
<keyword evidence="4 5" id="KW-0067">ATP-binding</keyword>
<comment type="caution">
    <text evidence="8">The sequence shown here is derived from an EMBL/GenBank/DDBJ whole genome shotgun (WGS) entry which is preliminary data.</text>
</comment>
<dbReference type="Gene3D" id="1.10.510.10">
    <property type="entry name" value="Transferase(Phosphotransferase) domain 1"/>
    <property type="match status" value="1"/>
</dbReference>
<dbReference type="SUPFAM" id="SSF56112">
    <property type="entry name" value="Protein kinase-like (PK-like)"/>
    <property type="match status" value="1"/>
</dbReference>
<feature type="domain" description="Protein kinase" evidence="7">
    <location>
        <begin position="1"/>
        <end position="187"/>
    </location>
</feature>
<dbReference type="SMART" id="SM00220">
    <property type="entry name" value="S_TKc"/>
    <property type="match status" value="1"/>
</dbReference>
<dbReference type="InterPro" id="IPR008271">
    <property type="entry name" value="Ser/Thr_kinase_AS"/>
</dbReference>
<comment type="similarity">
    <text evidence="6">Belongs to the protein kinase superfamily.</text>
</comment>
<dbReference type="PANTHER" id="PTHR44329:SF288">
    <property type="entry name" value="MITOGEN-ACTIVATED PROTEIN KINASE KINASE KINASE 20"/>
    <property type="match status" value="1"/>
</dbReference>
<keyword evidence="9" id="KW-1185">Reference proteome</keyword>
<feature type="non-terminal residue" evidence="8">
    <location>
        <position position="1"/>
    </location>
</feature>
<dbReference type="EMBL" id="CALNXI010001013">
    <property type="protein sequence ID" value="CAH3151511.1"/>
    <property type="molecule type" value="Genomic_DNA"/>
</dbReference>
<feature type="non-terminal residue" evidence="8">
    <location>
        <position position="187"/>
    </location>
</feature>
<evidence type="ECO:0000256" key="1">
    <source>
        <dbReference type="ARBA" id="ARBA00022679"/>
    </source>
</evidence>